<protein>
    <recommendedName>
        <fullName evidence="3">Ubiquitin-like protease family profile domain-containing protein</fullName>
    </recommendedName>
</protein>
<sequence length="175" mass="19193">LEQGGLEIPFTITFGIGGNDKLGDLEKKAEKLVKSALSTVTSTVQSAETERKSEDGPEPKKRKLDEPRDETIWEYEIRNGHMLTNASFNMAQDVLKKQYPAIKGFISTVDQYQTPAAGSGKQIGGKDCSLFAIAVITAIAHGIDPSKSVFVQDKMRHHLLSCLQNNNITPFPCIT</sequence>
<organism evidence="2">
    <name type="scientific">Amphimedon queenslandica</name>
    <name type="common">Sponge</name>
    <dbReference type="NCBI Taxonomy" id="400682"/>
    <lineage>
        <taxon>Eukaryota</taxon>
        <taxon>Metazoa</taxon>
        <taxon>Porifera</taxon>
        <taxon>Demospongiae</taxon>
        <taxon>Heteroscleromorpha</taxon>
        <taxon>Haplosclerida</taxon>
        <taxon>Niphatidae</taxon>
        <taxon>Amphimedon</taxon>
    </lineage>
</organism>
<evidence type="ECO:0008006" key="3">
    <source>
        <dbReference type="Google" id="ProtNLM"/>
    </source>
</evidence>
<dbReference type="AlphaFoldDB" id="A0A1X7UD19"/>
<accession>A0A1X7UD19</accession>
<feature type="compositionally biased region" description="Polar residues" evidence="1">
    <location>
        <begin position="38"/>
        <end position="47"/>
    </location>
</feature>
<reference evidence="2" key="1">
    <citation type="submission" date="2017-05" db="UniProtKB">
        <authorList>
            <consortium name="EnsemblMetazoa"/>
        </authorList>
    </citation>
    <scope>IDENTIFICATION</scope>
</reference>
<feature type="region of interest" description="Disordered" evidence="1">
    <location>
        <begin position="38"/>
        <end position="67"/>
    </location>
</feature>
<dbReference type="EnsemblMetazoa" id="Aqu2.1.25849_001">
    <property type="protein sequence ID" value="Aqu2.1.25849_001"/>
    <property type="gene ID" value="Aqu2.1.25849"/>
</dbReference>
<feature type="compositionally biased region" description="Basic and acidic residues" evidence="1">
    <location>
        <begin position="48"/>
        <end position="67"/>
    </location>
</feature>
<proteinExistence type="predicted"/>
<evidence type="ECO:0000256" key="1">
    <source>
        <dbReference type="SAM" id="MobiDB-lite"/>
    </source>
</evidence>
<name>A0A1X7UD19_AMPQE</name>
<evidence type="ECO:0000313" key="2">
    <source>
        <dbReference type="EnsemblMetazoa" id="Aqu2.1.25849_001"/>
    </source>
</evidence>
<dbReference type="InParanoid" id="A0A1X7UD19"/>
<dbReference type="PANTHER" id="PTHR34718">
    <property type="entry name" value="PHD-TYPE DOMAIN-CONTAINING PROTEIN"/>
    <property type="match status" value="1"/>
</dbReference>
<dbReference type="PANTHER" id="PTHR34718:SF2">
    <property type="entry name" value="PHD-TYPE DOMAIN-CONTAINING PROTEIN"/>
    <property type="match status" value="1"/>
</dbReference>